<organism evidence="2">
    <name type="scientific">Tanacetum cinerariifolium</name>
    <name type="common">Dalmatian daisy</name>
    <name type="synonym">Chrysanthemum cinerariifolium</name>
    <dbReference type="NCBI Taxonomy" id="118510"/>
    <lineage>
        <taxon>Eukaryota</taxon>
        <taxon>Viridiplantae</taxon>
        <taxon>Streptophyta</taxon>
        <taxon>Embryophyta</taxon>
        <taxon>Tracheophyta</taxon>
        <taxon>Spermatophyta</taxon>
        <taxon>Magnoliopsida</taxon>
        <taxon>eudicotyledons</taxon>
        <taxon>Gunneridae</taxon>
        <taxon>Pentapetalae</taxon>
        <taxon>asterids</taxon>
        <taxon>campanulids</taxon>
        <taxon>Asterales</taxon>
        <taxon>Asteraceae</taxon>
        <taxon>Asteroideae</taxon>
        <taxon>Anthemideae</taxon>
        <taxon>Anthemidinae</taxon>
        <taxon>Tanacetum</taxon>
    </lineage>
</organism>
<feature type="compositionally biased region" description="Basic and acidic residues" evidence="1">
    <location>
        <begin position="99"/>
        <end position="109"/>
    </location>
</feature>
<name>A0A699U430_TANCI</name>
<feature type="region of interest" description="Disordered" evidence="1">
    <location>
        <begin position="88"/>
        <end position="109"/>
    </location>
</feature>
<evidence type="ECO:0000313" key="2">
    <source>
        <dbReference type="EMBL" id="GFD17582.1"/>
    </source>
</evidence>
<evidence type="ECO:0000256" key="1">
    <source>
        <dbReference type="SAM" id="MobiDB-lite"/>
    </source>
</evidence>
<accession>A0A699U430</accession>
<protein>
    <submittedName>
        <fullName evidence="2">Uncharacterized protein</fullName>
    </submittedName>
</protein>
<gene>
    <name evidence="2" type="ORF">Tci_889551</name>
</gene>
<dbReference type="EMBL" id="BKCJ011301285">
    <property type="protein sequence ID" value="GFD17582.1"/>
    <property type="molecule type" value="Genomic_DNA"/>
</dbReference>
<sequence length="109" mass="12534">MVKAQAESSPTVPNTDNDVNIKLNEEFLMESCSNTYCEMYDEDVVDHIAKVLKILDLIKTPNVDTYQLRMKEELVEKFFCKFYPQSRDGEDEIVSGDDNSGRDPLEFIS</sequence>
<proteinExistence type="predicted"/>
<comment type="caution">
    <text evidence="2">The sequence shown here is derived from an EMBL/GenBank/DDBJ whole genome shotgun (WGS) entry which is preliminary data.</text>
</comment>
<dbReference type="AlphaFoldDB" id="A0A699U430"/>
<reference evidence="2" key="1">
    <citation type="journal article" date="2019" name="Sci. Rep.">
        <title>Draft genome of Tanacetum cinerariifolium, the natural source of mosquito coil.</title>
        <authorList>
            <person name="Yamashiro T."/>
            <person name="Shiraishi A."/>
            <person name="Satake H."/>
            <person name="Nakayama K."/>
        </authorList>
    </citation>
    <scope>NUCLEOTIDE SEQUENCE</scope>
</reference>